<keyword evidence="1" id="KW-0732">Signal</keyword>
<dbReference type="Proteomes" id="UP000221165">
    <property type="component" value="Unassembled WGS sequence"/>
</dbReference>
<evidence type="ECO:0000256" key="1">
    <source>
        <dbReference type="SAM" id="SignalP"/>
    </source>
</evidence>
<reference evidence="2 3" key="1">
    <citation type="journal article" date="2017" name="Int. J. Parasitol.">
        <title>The genome of the protozoan parasite Cystoisospora suis and a reverse vaccinology approach to identify vaccine candidates.</title>
        <authorList>
            <person name="Palmieri N."/>
            <person name="Shrestha A."/>
            <person name="Ruttkowski B."/>
            <person name="Beck T."/>
            <person name="Vogl C."/>
            <person name="Tomley F."/>
            <person name="Blake D.P."/>
            <person name="Joachim A."/>
        </authorList>
    </citation>
    <scope>NUCLEOTIDE SEQUENCE [LARGE SCALE GENOMIC DNA]</scope>
    <source>
        <strain evidence="2 3">Wien I</strain>
    </source>
</reference>
<evidence type="ECO:0000313" key="3">
    <source>
        <dbReference type="Proteomes" id="UP000221165"/>
    </source>
</evidence>
<keyword evidence="3" id="KW-1185">Reference proteome</keyword>
<dbReference type="EMBL" id="MIGC01003674">
    <property type="protein sequence ID" value="PHJ19053.1"/>
    <property type="molecule type" value="Genomic_DNA"/>
</dbReference>
<feature type="chain" id="PRO_5012180422" description="Transmembrane protein" evidence="1">
    <location>
        <begin position="21"/>
        <end position="43"/>
    </location>
</feature>
<dbReference type="GeneID" id="94430478"/>
<evidence type="ECO:0008006" key="4">
    <source>
        <dbReference type="Google" id="ProtNLM"/>
    </source>
</evidence>
<accession>A0A2C6KS06</accession>
<evidence type="ECO:0000313" key="2">
    <source>
        <dbReference type="EMBL" id="PHJ19053.1"/>
    </source>
</evidence>
<protein>
    <recommendedName>
        <fullName evidence="4">Transmembrane protein</fullName>
    </recommendedName>
</protein>
<feature type="signal peptide" evidence="1">
    <location>
        <begin position="1"/>
        <end position="20"/>
    </location>
</feature>
<sequence>MCLFNSSFFLSFSLPLFLLGQMLLHSCQIQISLSLTSYLFINI</sequence>
<comment type="caution">
    <text evidence="2">The sequence shown here is derived from an EMBL/GenBank/DDBJ whole genome shotgun (WGS) entry which is preliminary data.</text>
</comment>
<organism evidence="2 3">
    <name type="scientific">Cystoisospora suis</name>
    <dbReference type="NCBI Taxonomy" id="483139"/>
    <lineage>
        <taxon>Eukaryota</taxon>
        <taxon>Sar</taxon>
        <taxon>Alveolata</taxon>
        <taxon>Apicomplexa</taxon>
        <taxon>Conoidasida</taxon>
        <taxon>Coccidia</taxon>
        <taxon>Eucoccidiorida</taxon>
        <taxon>Eimeriorina</taxon>
        <taxon>Sarcocystidae</taxon>
        <taxon>Cystoisospora</taxon>
    </lineage>
</organism>
<name>A0A2C6KS06_9APIC</name>
<dbReference type="VEuPathDB" id="ToxoDB:CSUI_007117"/>
<dbReference type="RefSeq" id="XP_067920755.1">
    <property type="nucleotide sequence ID" value="XM_068067267.1"/>
</dbReference>
<proteinExistence type="predicted"/>
<dbReference type="AlphaFoldDB" id="A0A2C6KS06"/>
<gene>
    <name evidence="2" type="ORF">CSUI_007117</name>
</gene>